<dbReference type="InterPro" id="IPR036116">
    <property type="entry name" value="FN3_sf"/>
</dbReference>
<feature type="region of interest" description="Disordered" evidence="2">
    <location>
        <begin position="655"/>
        <end position="694"/>
    </location>
</feature>
<feature type="domain" description="Fibronectin type-III" evidence="3">
    <location>
        <begin position="487"/>
        <end position="579"/>
    </location>
</feature>
<dbReference type="Pfam" id="PF00395">
    <property type="entry name" value="SLH"/>
    <property type="match status" value="2"/>
</dbReference>
<dbReference type="PANTHER" id="PTHR13817:SF73">
    <property type="entry name" value="FIBRONECTIN TYPE-III DOMAIN-CONTAINING PROTEIN"/>
    <property type="match status" value="1"/>
</dbReference>
<feature type="domain" description="Fibronectin type-III" evidence="3">
    <location>
        <begin position="581"/>
        <end position="672"/>
    </location>
</feature>
<feature type="domain" description="Fibronectin type-III" evidence="3">
    <location>
        <begin position="394"/>
        <end position="484"/>
    </location>
</feature>
<feature type="domain" description="SLH" evidence="4">
    <location>
        <begin position="761"/>
        <end position="820"/>
    </location>
</feature>
<evidence type="ECO:0000259" key="4">
    <source>
        <dbReference type="PROSITE" id="PS51272"/>
    </source>
</evidence>
<feature type="domain" description="Fibronectin type-III" evidence="3">
    <location>
        <begin position="686"/>
        <end position="777"/>
    </location>
</feature>
<dbReference type="PROSITE" id="PS50853">
    <property type="entry name" value="FN3"/>
    <property type="match status" value="4"/>
</dbReference>
<dbReference type="Pfam" id="PF00041">
    <property type="entry name" value="fn3"/>
    <property type="match status" value="4"/>
</dbReference>
<dbReference type="AlphaFoldDB" id="A0A972GUL9"/>
<dbReference type="InterPro" id="IPR050964">
    <property type="entry name" value="Striated_Muscle_Regulatory"/>
</dbReference>
<dbReference type="EMBL" id="WHOD01000098">
    <property type="protein sequence ID" value="NOU96470.1"/>
    <property type="molecule type" value="Genomic_DNA"/>
</dbReference>
<feature type="compositionally biased region" description="Low complexity" evidence="2">
    <location>
        <begin position="470"/>
        <end position="487"/>
    </location>
</feature>
<dbReference type="PROSITE" id="PS51272">
    <property type="entry name" value="SLH"/>
    <property type="match status" value="2"/>
</dbReference>
<dbReference type="InterPro" id="IPR003961">
    <property type="entry name" value="FN3_dom"/>
</dbReference>
<evidence type="ECO:0000313" key="6">
    <source>
        <dbReference type="Proteomes" id="UP000641588"/>
    </source>
</evidence>
<evidence type="ECO:0000256" key="2">
    <source>
        <dbReference type="SAM" id="MobiDB-lite"/>
    </source>
</evidence>
<reference evidence="5" key="1">
    <citation type="submission" date="2019-10" db="EMBL/GenBank/DDBJ databases">
        <title>Description of Paenibacillus glebae sp. nov.</title>
        <authorList>
            <person name="Carlier A."/>
            <person name="Qi S."/>
        </authorList>
    </citation>
    <scope>NUCLEOTIDE SEQUENCE</scope>
    <source>
        <strain evidence="5">LMG 31456</strain>
    </source>
</reference>
<evidence type="ECO:0008006" key="7">
    <source>
        <dbReference type="Google" id="ProtNLM"/>
    </source>
</evidence>
<organism evidence="5 6">
    <name type="scientific">Paenibacillus foliorum</name>
    <dbReference type="NCBI Taxonomy" id="2654974"/>
    <lineage>
        <taxon>Bacteria</taxon>
        <taxon>Bacillati</taxon>
        <taxon>Bacillota</taxon>
        <taxon>Bacilli</taxon>
        <taxon>Bacillales</taxon>
        <taxon>Paenibacillaceae</taxon>
        <taxon>Paenibacillus</taxon>
    </lineage>
</organism>
<feature type="domain" description="SLH" evidence="4">
    <location>
        <begin position="821"/>
        <end position="884"/>
    </location>
</feature>
<dbReference type="SUPFAM" id="SSF49265">
    <property type="entry name" value="Fibronectin type III"/>
    <property type="match status" value="3"/>
</dbReference>
<comment type="caution">
    <text evidence="5">The sequence shown here is derived from an EMBL/GenBank/DDBJ whole genome shotgun (WGS) entry which is preliminary data.</text>
</comment>
<dbReference type="CDD" id="cd00063">
    <property type="entry name" value="FN3"/>
    <property type="match status" value="4"/>
</dbReference>
<name>A0A972GUL9_9BACL</name>
<keyword evidence="6" id="KW-1185">Reference proteome</keyword>
<dbReference type="SMART" id="SM00060">
    <property type="entry name" value="FN3"/>
    <property type="match status" value="4"/>
</dbReference>
<sequence>MDAMHVQNRRWKKMSLCRNLSIMIMTVIFLQYSLPWASTQVYASNYWESLGTGVEGRIDDIAVSGSNVYVGGSFVPSGEILTKFIAKWDGSAWSSLGGGVDGAVHSIAVSGSDVYVGGQFLNAGGSPASYIAKWNGSTWQSLGSGLSSNPSSSVVGTVDAIAVSGTDVYAGGTFTSAGGTPISYIAKWNGSTWQSLGSGLNGEVRAIAVSGTDIYVGGFFTTAGGSPAKYIARWDGSSWHNVGSGFNDGFNVRVETIKISGTDVYVAGHFTGAGDVQLGHIAKWNGSAWQSLGTGLSDTVYDIAVSGVDVYAGGVFMNAGPREVRFMAKWSGSTSSWDSVGGGLGTVVEAGFAYAVTKSATGIYVGGQFSVAGGIPASYIAKWVTGSTEPAITKPDPPTGVTAAAGKGLATVSFIPPVNNGGGIIKGYTVTSSPGGFVASGTASPITVTGLTYGMAYTFTVTAANEAGASVPSEPSSPVTPSPTATVPDPPTGISAVAGKQSATVSFTPPVNNGGSAITGYTVTSDPGGLIASGAGSPITVTGLTYGKAYTFTVTATNETGTSLPSAPSGSVSPGGPPAIVPDPPTGVSAVAGNQSATVSFIPPVNNGSSTITQYTVTSNPGGFTASGAGSPITITGLNNGVSYTFTVTATNGAGLSAPSPASASVTPFSPSRSSSRSSSSSSASVPGAPTEVSASAGNGSAIVSFTPPVNNGSSAITGYTVTSSPGGLTASGAGSPITITGLTNGTAYTFTVSATNGAGISISSAPTVSVTPILPVTAVLQHNAYISGFPDGTFRPDKSVSRAELATLLSRVFSKEEQAAAKVYTDVESSYWGKAAIDKVTKMGLMQGYENGAFGPDKSVSRTELAIIVARLNIPKDEVGKMIDRNSAEAVTRAEAVTILSHLLGRLPLSGAAQKWSDVPLQHENYEFIQEASIDHTYEHRKDGKEQWVPSS</sequence>
<feature type="region of interest" description="Disordered" evidence="2">
    <location>
        <begin position="468"/>
        <end position="487"/>
    </location>
</feature>
<gene>
    <name evidence="5" type="ORF">GC093_25105</name>
</gene>
<keyword evidence="1" id="KW-0677">Repeat</keyword>
<dbReference type="Proteomes" id="UP000641588">
    <property type="component" value="Unassembled WGS sequence"/>
</dbReference>
<dbReference type="Gene3D" id="2.60.40.10">
    <property type="entry name" value="Immunoglobulins"/>
    <property type="match status" value="4"/>
</dbReference>
<feature type="compositionally biased region" description="Low complexity" evidence="2">
    <location>
        <begin position="655"/>
        <end position="686"/>
    </location>
</feature>
<dbReference type="PANTHER" id="PTHR13817">
    <property type="entry name" value="TITIN"/>
    <property type="match status" value="1"/>
</dbReference>
<proteinExistence type="predicted"/>
<evidence type="ECO:0000259" key="3">
    <source>
        <dbReference type="PROSITE" id="PS50853"/>
    </source>
</evidence>
<evidence type="ECO:0000313" key="5">
    <source>
        <dbReference type="EMBL" id="NOU96470.1"/>
    </source>
</evidence>
<evidence type="ECO:0000256" key="1">
    <source>
        <dbReference type="ARBA" id="ARBA00022737"/>
    </source>
</evidence>
<accession>A0A972GUL9</accession>
<protein>
    <recommendedName>
        <fullName evidence="7">Fibronectin type III domain-containing protein</fullName>
    </recommendedName>
</protein>
<dbReference type="InterPro" id="IPR013783">
    <property type="entry name" value="Ig-like_fold"/>
</dbReference>
<dbReference type="InterPro" id="IPR001119">
    <property type="entry name" value="SLH_dom"/>
</dbReference>